<organism evidence="1 2">
    <name type="scientific">Hoeflea olei</name>
    <dbReference type="NCBI Taxonomy" id="1480615"/>
    <lineage>
        <taxon>Bacteria</taxon>
        <taxon>Pseudomonadati</taxon>
        <taxon>Pseudomonadota</taxon>
        <taxon>Alphaproteobacteria</taxon>
        <taxon>Hyphomicrobiales</taxon>
        <taxon>Rhizobiaceae</taxon>
        <taxon>Hoeflea</taxon>
    </lineage>
</organism>
<dbReference type="RefSeq" id="WP_066184160.1">
    <property type="nucleotide sequence ID" value="NZ_LQZT01000049.1"/>
</dbReference>
<dbReference type="AlphaFoldDB" id="A0A1C1YR59"/>
<dbReference type="Pfam" id="PF07237">
    <property type="entry name" value="DUF1428"/>
    <property type="match status" value="1"/>
</dbReference>
<dbReference type="Proteomes" id="UP000094795">
    <property type="component" value="Unassembled WGS sequence"/>
</dbReference>
<evidence type="ECO:0000313" key="2">
    <source>
        <dbReference type="Proteomes" id="UP000094795"/>
    </source>
</evidence>
<name>A0A1C1YR59_9HYPH</name>
<dbReference type="SUPFAM" id="SSF54909">
    <property type="entry name" value="Dimeric alpha+beta barrel"/>
    <property type="match status" value="1"/>
</dbReference>
<keyword evidence="2" id="KW-1185">Reference proteome</keyword>
<dbReference type="InterPro" id="IPR011008">
    <property type="entry name" value="Dimeric_a/b-barrel"/>
</dbReference>
<accession>A0A1C1YR59</accession>
<gene>
    <name evidence="1" type="ORF">AWJ14_15430</name>
</gene>
<dbReference type="OrthoDB" id="9792392at2"/>
<dbReference type="PIRSF" id="PIRSF007028">
    <property type="entry name" value="UCP007028"/>
    <property type="match status" value="1"/>
</dbReference>
<comment type="caution">
    <text evidence="1">The sequence shown here is derived from an EMBL/GenBank/DDBJ whole genome shotgun (WGS) entry which is preliminary data.</text>
</comment>
<dbReference type="InterPro" id="IPR009874">
    <property type="entry name" value="DUF1428"/>
</dbReference>
<protein>
    <submittedName>
        <fullName evidence="1">RNA signal recognition particle</fullName>
    </submittedName>
</protein>
<dbReference type="Gene3D" id="3.30.70.100">
    <property type="match status" value="1"/>
</dbReference>
<sequence>MTYVNGFLLPVPKANKATYTEMAKAAARIFRAHGALSVVENWGVDVPDGTHTSFPMAVKLEEGEAVVFSWTTWPDKATADSGLAAAMPELDDMMKTHGVMEMLDGKRMIFGGFETIVSD</sequence>
<evidence type="ECO:0000313" key="1">
    <source>
        <dbReference type="EMBL" id="OCW55860.1"/>
    </source>
</evidence>
<dbReference type="STRING" id="1480615.AWJ14_15430"/>
<dbReference type="EMBL" id="LQZT01000049">
    <property type="protein sequence ID" value="OCW55860.1"/>
    <property type="molecule type" value="Genomic_DNA"/>
</dbReference>
<reference evidence="1 2" key="1">
    <citation type="submission" date="2015-12" db="EMBL/GenBank/DDBJ databases">
        <authorList>
            <person name="Shamseldin A."/>
            <person name="Moawad H."/>
            <person name="Abd El-Rahim W.M."/>
            <person name="Sadowsky M.J."/>
        </authorList>
    </citation>
    <scope>NUCLEOTIDE SEQUENCE [LARGE SCALE GENOMIC DNA]</scope>
    <source>
        <strain evidence="1 2">JC234</strain>
    </source>
</reference>
<proteinExistence type="predicted"/>